<keyword evidence="5" id="KW-1185">Reference proteome</keyword>
<keyword evidence="1" id="KW-0378">Hydrolase</keyword>
<keyword evidence="2" id="KW-0732">Signal</keyword>
<dbReference type="GO" id="GO:0016787">
    <property type="term" value="F:hydrolase activity"/>
    <property type="evidence" value="ECO:0007669"/>
    <property type="project" value="UniProtKB-KW"/>
</dbReference>
<dbReference type="RefSeq" id="WP_130543420.1">
    <property type="nucleotide sequence ID" value="NZ_CP042431.1"/>
</dbReference>
<comment type="caution">
    <text evidence="4">The sequence shown here is derived from an EMBL/GenBank/DDBJ whole genome shotgun (WGS) entry which is preliminary data.</text>
</comment>
<organism evidence="4 5">
    <name type="scientific">Pseudobacter ginsenosidimutans</name>
    <dbReference type="NCBI Taxonomy" id="661488"/>
    <lineage>
        <taxon>Bacteria</taxon>
        <taxon>Pseudomonadati</taxon>
        <taxon>Bacteroidota</taxon>
        <taxon>Chitinophagia</taxon>
        <taxon>Chitinophagales</taxon>
        <taxon>Chitinophagaceae</taxon>
        <taxon>Pseudobacter</taxon>
    </lineage>
</organism>
<dbReference type="OrthoDB" id="9794725at2"/>
<gene>
    <name evidence="4" type="ORF">EV199_4875</name>
</gene>
<name>A0A4Q7MKW5_9BACT</name>
<evidence type="ECO:0000259" key="3">
    <source>
        <dbReference type="Pfam" id="PF20434"/>
    </source>
</evidence>
<dbReference type="InterPro" id="IPR049492">
    <property type="entry name" value="BD-FAE-like_dom"/>
</dbReference>
<dbReference type="PANTHER" id="PTHR48081">
    <property type="entry name" value="AB HYDROLASE SUPERFAMILY PROTEIN C4A8.06C"/>
    <property type="match status" value="1"/>
</dbReference>
<dbReference type="InterPro" id="IPR050300">
    <property type="entry name" value="GDXG_lipolytic_enzyme"/>
</dbReference>
<reference evidence="4 5" key="1">
    <citation type="submission" date="2019-02" db="EMBL/GenBank/DDBJ databases">
        <title>Genomic Encyclopedia of Type Strains, Phase IV (KMG-IV): sequencing the most valuable type-strain genomes for metagenomic binning, comparative biology and taxonomic classification.</title>
        <authorList>
            <person name="Goeker M."/>
        </authorList>
    </citation>
    <scope>NUCLEOTIDE SEQUENCE [LARGE SCALE GENOMIC DNA]</scope>
    <source>
        <strain evidence="4 5">DSM 18116</strain>
    </source>
</reference>
<evidence type="ECO:0000256" key="2">
    <source>
        <dbReference type="SAM" id="SignalP"/>
    </source>
</evidence>
<accession>A0A4Q7MKW5</accession>
<evidence type="ECO:0000313" key="4">
    <source>
        <dbReference type="EMBL" id="RZS69051.1"/>
    </source>
</evidence>
<dbReference type="Pfam" id="PF20434">
    <property type="entry name" value="BD-FAE"/>
    <property type="match status" value="1"/>
</dbReference>
<dbReference type="Proteomes" id="UP000293874">
    <property type="component" value="Unassembled WGS sequence"/>
</dbReference>
<feature type="signal peptide" evidence="2">
    <location>
        <begin position="1"/>
        <end position="18"/>
    </location>
</feature>
<proteinExistence type="predicted"/>
<dbReference type="EMBL" id="SGXA01000003">
    <property type="protein sequence ID" value="RZS69051.1"/>
    <property type="molecule type" value="Genomic_DNA"/>
</dbReference>
<dbReference type="SUPFAM" id="SSF53474">
    <property type="entry name" value="alpha/beta-Hydrolases"/>
    <property type="match status" value="1"/>
</dbReference>
<protein>
    <submittedName>
        <fullName evidence="4">Acetyl esterase/lipase</fullName>
    </submittedName>
</protein>
<dbReference type="InterPro" id="IPR029058">
    <property type="entry name" value="AB_hydrolase_fold"/>
</dbReference>
<feature type="domain" description="BD-FAE-like" evidence="3">
    <location>
        <begin position="58"/>
        <end position="255"/>
    </location>
</feature>
<dbReference type="AlphaFoldDB" id="A0A4Q7MKW5"/>
<evidence type="ECO:0000256" key="1">
    <source>
        <dbReference type="ARBA" id="ARBA00022801"/>
    </source>
</evidence>
<dbReference type="Gene3D" id="3.40.50.1820">
    <property type="entry name" value="alpha/beta hydrolase"/>
    <property type="match status" value="1"/>
</dbReference>
<dbReference type="PANTHER" id="PTHR48081:SF6">
    <property type="entry name" value="PEPTIDASE S9 PROLYL OLIGOPEPTIDASE CATALYTIC DOMAIN-CONTAINING PROTEIN"/>
    <property type="match status" value="1"/>
</dbReference>
<feature type="chain" id="PRO_5020971604" evidence="2">
    <location>
        <begin position="19"/>
        <end position="302"/>
    </location>
</feature>
<evidence type="ECO:0000313" key="5">
    <source>
        <dbReference type="Proteomes" id="UP000293874"/>
    </source>
</evidence>
<sequence length="302" mass="33420">MRSLTLALLCSFSLAAEAQTEIPLYDVIPNSIPTTNREKSVTDHVGKVRISKVSEPGLTVYLPPKEKATGTGVIIVPGGGYSILAIKHEGHDVAKALNEMGIAAFVLKYRLPDDTTMIDRSIGPVQDAQRAIQIVRERAKEYGVKTDKVGILGFSAGGHLASTAGTHFDTHYIDVPRKTNLRPDFMVLIYPVISFTDSLMHKGSRTNLIGEHPSAEKIKTFSNDQRVTAKTPPTFLVHAKNDKTVLIQNSRQFYAACLQHKVPAELYEFEEGGHGFGMINPGSDVKWMELLHKWLRQNKFVK</sequence>